<reference evidence="6 7" key="2">
    <citation type="submission" date="2018-03" db="EMBL/GenBank/DDBJ databases">
        <title>The ancient ancestry and fast evolution of plastids.</title>
        <authorList>
            <person name="Moore K.R."/>
            <person name="Magnabosco C."/>
            <person name="Momper L."/>
            <person name="Gold D.A."/>
            <person name="Bosak T."/>
            <person name="Fournier G.P."/>
        </authorList>
    </citation>
    <scope>NUCLEOTIDE SEQUENCE [LARGE SCALE GENOMIC DNA]</scope>
    <source>
        <strain evidence="6 7">ULC18</strain>
    </source>
</reference>
<evidence type="ECO:0000256" key="4">
    <source>
        <dbReference type="SAM" id="Phobius"/>
    </source>
</evidence>
<sequence>MSEAVKPLTVPKELLGPPGDLNPTLLMFISAVALALVSTLGYFCWHWYHWCSFLLNFVALHIVGTVIHDACHNVAHRNRVINAILGHASALMLCFSFPVFTRVHMQHHAHVNDPHNDPDHVVSTAGPLWIINARFLYHEFYFFQRKLWRKYELWEWVVARLALAAIVYASFQFGFTDYVFNYWFVPLAIVGLALGLFFDYLPHRPFNERDRWRNARVYPSAILNLLIMGQNYHLVHHLWPSIPWYNYQPAYFATKPLLDAKGSHQSLGILQTPKDFFGFLYDVVLGIRFHKPQSAVTTPFKETVAVPPLVDEVVDVEAAEPLLSGRSTPSSS</sequence>
<feature type="transmembrane region" description="Helical" evidence="4">
    <location>
        <begin position="120"/>
        <end position="137"/>
    </location>
</feature>
<dbReference type="CDD" id="cd03514">
    <property type="entry name" value="CrtR_beta-carotene-hydroxylase"/>
    <property type="match status" value="1"/>
</dbReference>
<dbReference type="InterPro" id="IPR012171">
    <property type="entry name" value="Fatty_acid_desaturase"/>
</dbReference>
<dbReference type="OrthoDB" id="784276at2"/>
<reference evidence="7" key="1">
    <citation type="submission" date="2018-02" db="EMBL/GenBank/DDBJ databases">
        <authorList>
            <person name="Moore K."/>
            <person name="Momper L."/>
        </authorList>
    </citation>
    <scope>NUCLEOTIDE SEQUENCE [LARGE SCALE GENOMIC DNA]</scope>
    <source>
        <strain evidence="7">ULC18</strain>
    </source>
</reference>
<evidence type="ECO:0000256" key="3">
    <source>
        <dbReference type="ARBA" id="ARBA00023004"/>
    </source>
</evidence>
<dbReference type="NCBIfam" id="NF045688">
    <property type="entry name" value="BCarotHydoxCrtR"/>
    <property type="match status" value="1"/>
</dbReference>
<feature type="transmembrane region" description="Helical" evidence="4">
    <location>
        <begin position="157"/>
        <end position="175"/>
    </location>
</feature>
<feature type="transmembrane region" description="Helical" evidence="4">
    <location>
        <begin position="181"/>
        <end position="201"/>
    </location>
</feature>
<keyword evidence="4" id="KW-0812">Transmembrane</keyword>
<dbReference type="Pfam" id="PF00487">
    <property type="entry name" value="FA_desaturase"/>
    <property type="match status" value="1"/>
</dbReference>
<organism evidence="6 7">
    <name type="scientific">Stenomitos frigidus ULC18</name>
    <dbReference type="NCBI Taxonomy" id="2107698"/>
    <lineage>
        <taxon>Bacteria</taxon>
        <taxon>Bacillati</taxon>
        <taxon>Cyanobacteriota</taxon>
        <taxon>Cyanophyceae</taxon>
        <taxon>Leptolyngbyales</taxon>
        <taxon>Leptolyngbyaceae</taxon>
        <taxon>Stenomitos</taxon>
    </lineage>
</organism>
<keyword evidence="7" id="KW-1185">Reference proteome</keyword>
<keyword evidence="4" id="KW-1133">Transmembrane helix</keyword>
<comment type="caution">
    <text evidence="6">The sequence shown here is derived from an EMBL/GenBank/DDBJ whole genome shotgun (WGS) entry which is preliminary data.</text>
</comment>
<name>A0A2T1EBR7_9CYAN</name>
<keyword evidence="4" id="KW-0472">Membrane</keyword>
<feature type="domain" description="Fatty acid desaturase" evidence="5">
    <location>
        <begin position="46"/>
        <end position="261"/>
    </location>
</feature>
<feature type="transmembrane region" description="Helical" evidence="4">
    <location>
        <begin position="21"/>
        <end position="41"/>
    </location>
</feature>
<evidence type="ECO:0000256" key="1">
    <source>
        <dbReference type="ARBA" id="ARBA00001954"/>
    </source>
</evidence>
<gene>
    <name evidence="6" type="ORF">C7B82_09570</name>
</gene>
<feature type="transmembrane region" description="Helical" evidence="4">
    <location>
        <begin position="80"/>
        <end position="100"/>
    </location>
</feature>
<keyword evidence="3" id="KW-0408">Iron</keyword>
<dbReference type="GO" id="GO:0016717">
    <property type="term" value="F:oxidoreductase activity, acting on paired donors, with oxidation of a pair of donors resulting in the reduction of molecular oxygen to two molecules of water"/>
    <property type="evidence" value="ECO:0007669"/>
    <property type="project" value="TreeGrafter"/>
</dbReference>
<proteinExistence type="inferred from homology"/>
<dbReference type="Proteomes" id="UP000239576">
    <property type="component" value="Unassembled WGS sequence"/>
</dbReference>
<dbReference type="PANTHER" id="PTHR19353:SF19">
    <property type="entry name" value="DELTA(5) FATTY ACID DESATURASE C-RELATED"/>
    <property type="match status" value="1"/>
</dbReference>
<dbReference type="InterPro" id="IPR054678">
    <property type="entry name" value="CrtR-like"/>
</dbReference>
<protein>
    <submittedName>
        <fullName evidence="6">Beta-carotene hydroxylase</fullName>
    </submittedName>
</protein>
<dbReference type="PANTHER" id="PTHR19353">
    <property type="entry name" value="FATTY ACID DESATURASE 2"/>
    <property type="match status" value="1"/>
</dbReference>
<evidence type="ECO:0000256" key="2">
    <source>
        <dbReference type="ARBA" id="ARBA00008749"/>
    </source>
</evidence>
<dbReference type="RefSeq" id="WP_106256074.1">
    <property type="nucleotide sequence ID" value="NZ_CAWNSW010000027.1"/>
</dbReference>
<dbReference type="GO" id="GO:0008610">
    <property type="term" value="P:lipid biosynthetic process"/>
    <property type="evidence" value="ECO:0007669"/>
    <property type="project" value="UniProtKB-ARBA"/>
</dbReference>
<accession>A0A2T1EBR7</accession>
<comment type="cofactor">
    <cofactor evidence="1">
        <name>Fe(2+)</name>
        <dbReference type="ChEBI" id="CHEBI:29033"/>
    </cofactor>
</comment>
<evidence type="ECO:0000313" key="6">
    <source>
        <dbReference type="EMBL" id="PSB30189.1"/>
    </source>
</evidence>
<dbReference type="InterPro" id="IPR005804">
    <property type="entry name" value="FA_desaturase_dom"/>
</dbReference>
<comment type="similarity">
    <text evidence="2">Belongs to the fatty acid desaturase type 2 family.</text>
</comment>
<evidence type="ECO:0000259" key="5">
    <source>
        <dbReference type="Pfam" id="PF00487"/>
    </source>
</evidence>
<dbReference type="AlphaFoldDB" id="A0A2T1EBR7"/>
<evidence type="ECO:0000313" key="7">
    <source>
        <dbReference type="Proteomes" id="UP000239576"/>
    </source>
</evidence>
<dbReference type="GO" id="GO:0016020">
    <property type="term" value="C:membrane"/>
    <property type="evidence" value="ECO:0007669"/>
    <property type="project" value="TreeGrafter"/>
</dbReference>
<dbReference type="EMBL" id="PVWK01000055">
    <property type="protein sequence ID" value="PSB30189.1"/>
    <property type="molecule type" value="Genomic_DNA"/>
</dbReference>